<evidence type="ECO:0000259" key="13">
    <source>
        <dbReference type="PROSITE" id="PS50113"/>
    </source>
</evidence>
<evidence type="ECO:0000259" key="12">
    <source>
        <dbReference type="PROSITE" id="PS50109"/>
    </source>
</evidence>
<dbReference type="GO" id="GO:0000155">
    <property type="term" value="F:phosphorelay sensor kinase activity"/>
    <property type="evidence" value="ECO:0007669"/>
    <property type="project" value="InterPro"/>
</dbReference>
<evidence type="ECO:0000313" key="14">
    <source>
        <dbReference type="EMBL" id="MRN56881.1"/>
    </source>
</evidence>
<name>A0A7X2HBE2_9BACL</name>
<keyword evidence="15" id="KW-1185">Reference proteome</keyword>
<feature type="transmembrane region" description="Helical" evidence="11">
    <location>
        <begin position="21"/>
        <end position="39"/>
    </location>
</feature>
<accession>A0A7X2HBE2</accession>
<dbReference type="NCBIfam" id="TIGR00229">
    <property type="entry name" value="sensory_box"/>
    <property type="match status" value="1"/>
</dbReference>
<dbReference type="SUPFAM" id="SSF81665">
    <property type="entry name" value="Calcium ATPase, transmembrane domain M"/>
    <property type="match status" value="1"/>
</dbReference>
<dbReference type="InterPro" id="IPR023298">
    <property type="entry name" value="ATPase_P-typ_TM_dom_sf"/>
</dbReference>
<evidence type="ECO:0000256" key="9">
    <source>
        <dbReference type="ARBA" id="ARBA00023012"/>
    </source>
</evidence>
<sequence>MRRDTSLSLFQWIWRTYIKTAIVPLVLVEVVFISIFFVTNEWSRERQIKSMKNEVLNELQIVARLEAGTIGNQTHRISILTDVFRDSVSNSLQSGQAISAEDRERLELNANGAYYSKADSSAGGAAVFYSGLTKVGAEEKNKVERLLSLQPVMKSLVTREPLATAVYFNTFDSLNIMYPYMDVINQYAPKLNISSFNFYYEADAKHNPERNAVWTDAYLDPAGNGWLASSIAPVYNNNVLEGVVGIDVTVESFRKDVLEMDIPWNGLGILVGNNGKVLAMPEQMEKLFGIEELTSHNYQNPVLEDTFKPDEFNLYAHKDLKNIAAKLTSNKHGLSEVEIGGKLQILAWSTVDTTNWKLMVLSEEDTIFAETNRLELELDRIGLYLIFGLISFYTIYFSILYWRARVMSRKMSKPLHIINSIAIGIGNGRYEQSIPDIEVYEMKETATILTAVGRKLGNSNRNLTEVRNELEDREADMQAMIYSLDDIIMEIDENALMEKVWTVGKIFKIETARSMEGTKITDLFDEETTKSYLDTLNKVLLTGETLGLEFSVQTSIGLRWMQVNITPIHKKNEISRKACMIARDVTDRRQYEQSLRSSKEIAEKASKAKSEFLSNMSHELRTPMNAILGFSQLLEYDTTEPLTVSQKESVREIIKAGKHLLQLISEILDLSRVESGRSSVYMENVRLGDILEECFSWVQPICDLSGIQLHNDSRAMYEESISCDRIRMKQVLLNLLSNAIKYNKPNGSVTIRAMLVEGNQVAIIIEDTGIGIRSEDLVQIFEPFQRIYQGKQVEGTGIGLTVSSKLLEMMGGKIQVTSVFGEGSLFKILIPLSSLA</sequence>
<dbReference type="Pfam" id="PF02518">
    <property type="entry name" value="HATPase_c"/>
    <property type="match status" value="1"/>
</dbReference>
<dbReference type="Pfam" id="PF00512">
    <property type="entry name" value="HisKA"/>
    <property type="match status" value="1"/>
</dbReference>
<dbReference type="GO" id="GO:0005524">
    <property type="term" value="F:ATP binding"/>
    <property type="evidence" value="ECO:0007669"/>
    <property type="project" value="UniProtKB-KW"/>
</dbReference>
<dbReference type="InterPro" id="IPR035965">
    <property type="entry name" value="PAS-like_dom_sf"/>
</dbReference>
<evidence type="ECO:0000256" key="3">
    <source>
        <dbReference type="ARBA" id="ARBA00012438"/>
    </source>
</evidence>
<feature type="domain" description="Histidine kinase" evidence="12">
    <location>
        <begin position="615"/>
        <end position="834"/>
    </location>
</feature>
<dbReference type="InterPro" id="IPR036890">
    <property type="entry name" value="HATPase_C_sf"/>
</dbReference>
<dbReference type="InterPro" id="IPR005467">
    <property type="entry name" value="His_kinase_dom"/>
</dbReference>
<dbReference type="PRINTS" id="PR00344">
    <property type="entry name" value="BCTRLSENSOR"/>
</dbReference>
<protein>
    <recommendedName>
        <fullName evidence="3">histidine kinase</fullName>
        <ecNumber evidence="3">2.7.13.3</ecNumber>
    </recommendedName>
</protein>
<dbReference type="PROSITE" id="PS50113">
    <property type="entry name" value="PAC"/>
    <property type="match status" value="1"/>
</dbReference>
<keyword evidence="6" id="KW-0547">Nucleotide-binding</keyword>
<evidence type="ECO:0000256" key="4">
    <source>
        <dbReference type="ARBA" id="ARBA00022553"/>
    </source>
</evidence>
<dbReference type="SMART" id="SM00387">
    <property type="entry name" value="HATPase_c"/>
    <property type="match status" value="1"/>
</dbReference>
<dbReference type="SUPFAM" id="SSF55874">
    <property type="entry name" value="ATPase domain of HSP90 chaperone/DNA topoisomerase II/histidine kinase"/>
    <property type="match status" value="1"/>
</dbReference>
<keyword evidence="5" id="KW-0808">Transferase</keyword>
<organism evidence="14 15">
    <name type="scientific">Paenibacillus monticola</name>
    <dbReference type="NCBI Taxonomy" id="2666075"/>
    <lineage>
        <taxon>Bacteria</taxon>
        <taxon>Bacillati</taxon>
        <taxon>Bacillota</taxon>
        <taxon>Bacilli</taxon>
        <taxon>Bacillales</taxon>
        <taxon>Paenibacillaceae</taxon>
        <taxon>Paenibacillus</taxon>
    </lineage>
</organism>
<comment type="subcellular location">
    <subcellularLocation>
        <location evidence="2">Membrane</location>
    </subcellularLocation>
</comment>
<dbReference type="SUPFAM" id="SSF55785">
    <property type="entry name" value="PYP-like sensor domain (PAS domain)"/>
    <property type="match status" value="1"/>
</dbReference>
<dbReference type="PANTHER" id="PTHR43711:SF1">
    <property type="entry name" value="HISTIDINE KINASE 1"/>
    <property type="match status" value="1"/>
</dbReference>
<keyword evidence="8" id="KW-0067">ATP-binding</keyword>
<evidence type="ECO:0000256" key="2">
    <source>
        <dbReference type="ARBA" id="ARBA00004370"/>
    </source>
</evidence>
<gene>
    <name evidence="14" type="ORF">GJB61_28425</name>
</gene>
<dbReference type="InterPro" id="IPR036097">
    <property type="entry name" value="HisK_dim/P_sf"/>
</dbReference>
<evidence type="ECO:0000256" key="10">
    <source>
        <dbReference type="ARBA" id="ARBA00023136"/>
    </source>
</evidence>
<dbReference type="Gene3D" id="1.10.287.130">
    <property type="match status" value="1"/>
</dbReference>
<comment type="caution">
    <text evidence="14">The sequence shown here is derived from an EMBL/GenBank/DDBJ whole genome shotgun (WGS) entry which is preliminary data.</text>
</comment>
<comment type="catalytic activity">
    <reaction evidence="1">
        <text>ATP + protein L-histidine = ADP + protein N-phospho-L-histidine.</text>
        <dbReference type="EC" id="2.7.13.3"/>
    </reaction>
</comment>
<evidence type="ECO:0000256" key="1">
    <source>
        <dbReference type="ARBA" id="ARBA00000085"/>
    </source>
</evidence>
<dbReference type="SUPFAM" id="SSF47384">
    <property type="entry name" value="Homodimeric domain of signal transducing histidine kinase"/>
    <property type="match status" value="1"/>
</dbReference>
<dbReference type="InterPro" id="IPR003661">
    <property type="entry name" value="HisK_dim/P_dom"/>
</dbReference>
<keyword evidence="10 11" id="KW-0472">Membrane</keyword>
<dbReference type="PROSITE" id="PS50109">
    <property type="entry name" value="HIS_KIN"/>
    <property type="match status" value="1"/>
</dbReference>
<dbReference type="PANTHER" id="PTHR43711">
    <property type="entry name" value="TWO-COMPONENT HISTIDINE KINASE"/>
    <property type="match status" value="1"/>
</dbReference>
<keyword evidence="11" id="KW-1133">Transmembrane helix</keyword>
<evidence type="ECO:0000256" key="6">
    <source>
        <dbReference type="ARBA" id="ARBA00022741"/>
    </source>
</evidence>
<dbReference type="EMBL" id="WJXB01000017">
    <property type="protein sequence ID" value="MRN56881.1"/>
    <property type="molecule type" value="Genomic_DNA"/>
</dbReference>
<proteinExistence type="predicted"/>
<dbReference type="GO" id="GO:0016020">
    <property type="term" value="C:membrane"/>
    <property type="evidence" value="ECO:0007669"/>
    <property type="project" value="UniProtKB-SubCell"/>
</dbReference>
<dbReference type="Gene3D" id="3.30.565.10">
    <property type="entry name" value="Histidine kinase-like ATPase, C-terminal domain"/>
    <property type="match status" value="1"/>
</dbReference>
<keyword evidence="9" id="KW-0902">Two-component regulatory system</keyword>
<evidence type="ECO:0000256" key="7">
    <source>
        <dbReference type="ARBA" id="ARBA00022777"/>
    </source>
</evidence>
<dbReference type="EC" id="2.7.13.3" evidence="3"/>
<dbReference type="InterPro" id="IPR000014">
    <property type="entry name" value="PAS"/>
</dbReference>
<dbReference type="CDD" id="cd00082">
    <property type="entry name" value="HisKA"/>
    <property type="match status" value="1"/>
</dbReference>
<keyword evidence="7" id="KW-0418">Kinase</keyword>
<feature type="transmembrane region" description="Helical" evidence="11">
    <location>
        <begin position="381"/>
        <end position="402"/>
    </location>
</feature>
<keyword evidence="11" id="KW-0812">Transmembrane</keyword>
<dbReference type="InterPro" id="IPR050736">
    <property type="entry name" value="Sensor_HK_Regulatory"/>
</dbReference>
<dbReference type="InterPro" id="IPR000700">
    <property type="entry name" value="PAS-assoc_C"/>
</dbReference>
<keyword evidence="4" id="KW-0597">Phosphoprotein</keyword>
<evidence type="ECO:0000256" key="5">
    <source>
        <dbReference type="ARBA" id="ARBA00022679"/>
    </source>
</evidence>
<dbReference type="InterPro" id="IPR004358">
    <property type="entry name" value="Sig_transdc_His_kin-like_C"/>
</dbReference>
<dbReference type="Proteomes" id="UP000463051">
    <property type="component" value="Unassembled WGS sequence"/>
</dbReference>
<dbReference type="AlphaFoldDB" id="A0A7X2HBE2"/>
<dbReference type="Gene3D" id="3.30.450.20">
    <property type="entry name" value="PAS domain"/>
    <property type="match status" value="2"/>
</dbReference>
<evidence type="ECO:0000256" key="11">
    <source>
        <dbReference type="SAM" id="Phobius"/>
    </source>
</evidence>
<dbReference type="SMART" id="SM00388">
    <property type="entry name" value="HisKA"/>
    <property type="match status" value="1"/>
</dbReference>
<dbReference type="FunFam" id="1.10.287.130:FF:000038">
    <property type="entry name" value="Sensory transduction histidine kinase"/>
    <property type="match status" value="1"/>
</dbReference>
<evidence type="ECO:0000313" key="15">
    <source>
        <dbReference type="Proteomes" id="UP000463051"/>
    </source>
</evidence>
<feature type="domain" description="PAC" evidence="13">
    <location>
        <begin position="544"/>
        <end position="597"/>
    </location>
</feature>
<dbReference type="InterPro" id="IPR003594">
    <property type="entry name" value="HATPase_dom"/>
</dbReference>
<reference evidence="14 15" key="1">
    <citation type="submission" date="2019-11" db="EMBL/GenBank/DDBJ databases">
        <title>Paenibacillus monticola sp. nov., a novel PGPR strain isolated from mountain sample in China.</title>
        <authorList>
            <person name="Zhao Q."/>
            <person name="Li H.-P."/>
            <person name="Zhang J.-L."/>
        </authorList>
    </citation>
    <scope>NUCLEOTIDE SEQUENCE [LARGE SCALE GENOMIC DNA]</scope>
    <source>
        <strain evidence="14 15">LC-T2</strain>
    </source>
</reference>
<evidence type="ECO:0000256" key="8">
    <source>
        <dbReference type="ARBA" id="ARBA00022840"/>
    </source>
</evidence>